<evidence type="ECO:0000256" key="1">
    <source>
        <dbReference type="SAM" id="MobiDB-lite"/>
    </source>
</evidence>
<dbReference type="Proteomes" id="UP000217103">
    <property type="component" value="Unassembled WGS sequence"/>
</dbReference>
<proteinExistence type="predicted"/>
<protein>
    <submittedName>
        <fullName evidence="3">Uncharacterized protein</fullName>
    </submittedName>
</protein>
<gene>
    <name evidence="3" type="ORF">SAMN04489764_4291</name>
</gene>
<dbReference type="STRING" id="35622.SAMN04489764_4291"/>
<keyword evidence="2" id="KW-0472">Membrane</keyword>
<dbReference type="AlphaFoldDB" id="A0A1H1HCV2"/>
<feature type="region of interest" description="Disordered" evidence="1">
    <location>
        <begin position="61"/>
        <end position="161"/>
    </location>
</feature>
<keyword evidence="4" id="KW-1185">Reference proteome</keyword>
<evidence type="ECO:0000313" key="3">
    <source>
        <dbReference type="EMBL" id="SDR23223.1"/>
    </source>
</evidence>
<evidence type="ECO:0000256" key="2">
    <source>
        <dbReference type="SAM" id="Phobius"/>
    </source>
</evidence>
<reference evidence="3 4" key="1">
    <citation type="submission" date="2016-10" db="EMBL/GenBank/DDBJ databases">
        <authorList>
            <person name="de Groot N.N."/>
        </authorList>
    </citation>
    <scope>NUCLEOTIDE SEQUENCE [LARGE SCALE GENOMIC DNA]</scope>
    <source>
        <strain evidence="3 4">DSM 43794</strain>
    </source>
</reference>
<sequence>MRRRVPVWGGAGVAVAALVVLGVYLYRVGLDKADKLASVIGLFVALIGLGVTVYGLVAERRSGGGAPRQAGTRDDAAGATSGAAGGARPIQQQAEAVEDGEVLQAGGVINDGRRSEADRPEAGKDDAKTSDATGGARPIQQQAKAAGRGRVYQAGGDIHLR</sequence>
<accession>A0A1H1HCV2</accession>
<evidence type="ECO:0000313" key="4">
    <source>
        <dbReference type="Proteomes" id="UP000217103"/>
    </source>
</evidence>
<organism evidence="3 4">
    <name type="scientific">Thermostaphylospora chromogena</name>
    <dbReference type="NCBI Taxonomy" id="35622"/>
    <lineage>
        <taxon>Bacteria</taxon>
        <taxon>Bacillati</taxon>
        <taxon>Actinomycetota</taxon>
        <taxon>Actinomycetes</taxon>
        <taxon>Streptosporangiales</taxon>
        <taxon>Thermomonosporaceae</taxon>
        <taxon>Thermostaphylospora</taxon>
    </lineage>
</organism>
<dbReference type="EMBL" id="FNKK01000002">
    <property type="protein sequence ID" value="SDR23223.1"/>
    <property type="molecule type" value="Genomic_DNA"/>
</dbReference>
<feature type="compositionally biased region" description="Low complexity" evidence="1">
    <location>
        <begin position="77"/>
        <end position="88"/>
    </location>
</feature>
<feature type="transmembrane region" description="Helical" evidence="2">
    <location>
        <begin position="38"/>
        <end position="58"/>
    </location>
</feature>
<feature type="transmembrane region" description="Helical" evidence="2">
    <location>
        <begin position="7"/>
        <end position="26"/>
    </location>
</feature>
<keyword evidence="2" id="KW-1133">Transmembrane helix</keyword>
<keyword evidence="2" id="KW-0812">Transmembrane</keyword>
<name>A0A1H1HCV2_9ACTN</name>
<feature type="compositionally biased region" description="Basic and acidic residues" evidence="1">
    <location>
        <begin position="111"/>
        <end position="129"/>
    </location>
</feature>